<evidence type="ECO:0000256" key="2">
    <source>
        <dbReference type="ARBA" id="ARBA00022485"/>
    </source>
</evidence>
<dbReference type="InterPro" id="IPR007197">
    <property type="entry name" value="rSAM"/>
</dbReference>
<keyword evidence="2" id="KW-0004">4Fe-4S</keyword>
<dbReference type="SFLD" id="SFLDG01386">
    <property type="entry name" value="main_SPASM_domain-containing"/>
    <property type="match status" value="1"/>
</dbReference>
<dbReference type="InterPro" id="IPR058240">
    <property type="entry name" value="rSAM_sf"/>
</dbReference>
<evidence type="ECO:0000313" key="8">
    <source>
        <dbReference type="EMBL" id="MFC5865198.1"/>
    </source>
</evidence>
<dbReference type="EMBL" id="JBHSPH010000017">
    <property type="protein sequence ID" value="MFC5865198.1"/>
    <property type="molecule type" value="Genomic_DNA"/>
</dbReference>
<comment type="caution">
    <text evidence="8">The sequence shown here is derived from an EMBL/GenBank/DDBJ whole genome shotgun (WGS) entry which is preliminary data.</text>
</comment>
<evidence type="ECO:0000259" key="7">
    <source>
        <dbReference type="PROSITE" id="PS51918"/>
    </source>
</evidence>
<dbReference type="SFLD" id="SFLDS00029">
    <property type="entry name" value="Radical_SAM"/>
    <property type="match status" value="1"/>
</dbReference>
<dbReference type="PANTHER" id="PTHR43273:SF8">
    <property type="entry name" value="RADICAL SAM DOMAIN PROTEIN"/>
    <property type="match status" value="1"/>
</dbReference>
<comment type="cofactor">
    <cofactor evidence="1">
        <name>[4Fe-4S] cluster</name>
        <dbReference type="ChEBI" id="CHEBI:49883"/>
    </cofactor>
</comment>
<protein>
    <submittedName>
        <fullName evidence="8">Radical SAM protein</fullName>
    </submittedName>
</protein>
<keyword evidence="9" id="KW-1185">Reference proteome</keyword>
<dbReference type="RefSeq" id="WP_263342600.1">
    <property type="nucleotide sequence ID" value="NZ_JAGSYH010000013.1"/>
</dbReference>
<evidence type="ECO:0000256" key="5">
    <source>
        <dbReference type="ARBA" id="ARBA00023004"/>
    </source>
</evidence>
<name>A0ABW1EQK9_9BACT</name>
<gene>
    <name evidence="8" type="ORF">ACFPT7_23025</name>
</gene>
<accession>A0ABW1EQK9</accession>
<organism evidence="8 9">
    <name type="scientific">Acidicapsa dinghuensis</name>
    <dbReference type="NCBI Taxonomy" id="2218256"/>
    <lineage>
        <taxon>Bacteria</taxon>
        <taxon>Pseudomonadati</taxon>
        <taxon>Acidobacteriota</taxon>
        <taxon>Terriglobia</taxon>
        <taxon>Terriglobales</taxon>
        <taxon>Acidobacteriaceae</taxon>
        <taxon>Acidicapsa</taxon>
    </lineage>
</organism>
<dbReference type="InterPro" id="IPR013785">
    <property type="entry name" value="Aldolase_TIM"/>
</dbReference>
<keyword evidence="5" id="KW-0408">Iron</keyword>
<keyword evidence="4" id="KW-0479">Metal-binding</keyword>
<evidence type="ECO:0000256" key="4">
    <source>
        <dbReference type="ARBA" id="ARBA00022723"/>
    </source>
</evidence>
<dbReference type="CDD" id="cd01335">
    <property type="entry name" value="Radical_SAM"/>
    <property type="match status" value="1"/>
</dbReference>
<dbReference type="Proteomes" id="UP001596091">
    <property type="component" value="Unassembled WGS sequence"/>
</dbReference>
<evidence type="ECO:0000313" key="9">
    <source>
        <dbReference type="Proteomes" id="UP001596091"/>
    </source>
</evidence>
<dbReference type="PANTHER" id="PTHR43273">
    <property type="entry name" value="ANAEROBIC SULFATASE-MATURATING ENZYME HOMOLOG ASLB-RELATED"/>
    <property type="match status" value="1"/>
</dbReference>
<dbReference type="Gene3D" id="3.20.20.70">
    <property type="entry name" value="Aldolase class I"/>
    <property type="match status" value="1"/>
</dbReference>
<dbReference type="PROSITE" id="PS51918">
    <property type="entry name" value="RADICAL_SAM"/>
    <property type="match status" value="1"/>
</dbReference>
<evidence type="ECO:0000256" key="3">
    <source>
        <dbReference type="ARBA" id="ARBA00022691"/>
    </source>
</evidence>
<dbReference type="InterPro" id="IPR023867">
    <property type="entry name" value="Sulphatase_maturase_rSAM"/>
</dbReference>
<proteinExistence type="predicted"/>
<feature type="domain" description="Radical SAM core" evidence="7">
    <location>
        <begin position="15"/>
        <end position="243"/>
    </location>
</feature>
<dbReference type="SFLD" id="SFLDG01067">
    <property type="entry name" value="SPASM/twitch_domain_containing"/>
    <property type="match status" value="1"/>
</dbReference>
<dbReference type="InterPro" id="IPR000385">
    <property type="entry name" value="MoaA_NifB_PqqE_Fe-S-bd_CS"/>
</dbReference>
<keyword evidence="6" id="KW-0411">Iron-sulfur</keyword>
<dbReference type="SFLD" id="SFLDG01072">
    <property type="entry name" value="dehydrogenase_like"/>
    <property type="match status" value="1"/>
</dbReference>
<evidence type="ECO:0000256" key="1">
    <source>
        <dbReference type="ARBA" id="ARBA00001966"/>
    </source>
</evidence>
<keyword evidence="3" id="KW-0949">S-adenosyl-L-methionine</keyword>
<reference evidence="9" key="1">
    <citation type="journal article" date="2019" name="Int. J. Syst. Evol. Microbiol.">
        <title>The Global Catalogue of Microorganisms (GCM) 10K type strain sequencing project: providing services to taxonomists for standard genome sequencing and annotation.</title>
        <authorList>
            <consortium name="The Broad Institute Genomics Platform"/>
            <consortium name="The Broad Institute Genome Sequencing Center for Infectious Disease"/>
            <person name="Wu L."/>
            <person name="Ma J."/>
        </authorList>
    </citation>
    <scope>NUCLEOTIDE SEQUENCE [LARGE SCALE GENOMIC DNA]</scope>
    <source>
        <strain evidence="9">JCM 4087</strain>
    </source>
</reference>
<evidence type="ECO:0000256" key="6">
    <source>
        <dbReference type="ARBA" id="ARBA00023014"/>
    </source>
</evidence>
<dbReference type="PROSITE" id="PS01305">
    <property type="entry name" value="MOAA_NIFB_PQQE"/>
    <property type="match status" value="1"/>
</dbReference>
<dbReference type="SUPFAM" id="SSF102114">
    <property type="entry name" value="Radical SAM enzymes"/>
    <property type="match status" value="1"/>
</dbReference>
<dbReference type="Pfam" id="PF04055">
    <property type="entry name" value="Radical_SAM"/>
    <property type="match status" value="1"/>
</dbReference>
<sequence>MIERHRNPELPRNQKNYITQVILKVASRCNLNCSYCYVFNMADSTWKDRPPLMPDEVFEAALQRTLEQCQVTRQDTILLAFHGGEPCLLGPERFDAWCRRARAVLSDTVQVNFGMQTNGTLLNARWVQILRKHRVSVGLSMDGPKDIHDSVRQTHSQQGSYDQVERGLKLLQRAEIPYGVGCVIPLGADPLRVHAHFLDLGCKQVTYLMPHYTHDTIDPIRQRYGPTPCADFLIPIFDKWWFEGTMDFQINNLKDVARVIMGGQSHSEAIGNGPPQYVFIEADGEMEGLDNLRACGNGMARIKLNVRNSTFFDLLRTETMHAQAIFEGMPLSAICQNCKESQTCAGGHLAHRYSTARGFDNPSVWCPDLLRLFTHVRARMDVSFEETHHLRETRAANSAPAPPSTLIHYS</sequence>